<gene>
    <name evidence="1" type="ORF">JP75_06505</name>
</gene>
<keyword evidence="2" id="KW-1185">Reference proteome</keyword>
<comment type="caution">
    <text evidence="1">The sequence shown here is derived from an EMBL/GenBank/DDBJ whole genome shotgun (WGS) entry which is preliminary data.</text>
</comment>
<dbReference type="RefSeq" id="WP_035080702.1">
    <property type="nucleotide sequence ID" value="NZ_JQGC01000005.1"/>
</dbReference>
<dbReference type="Proteomes" id="UP000028981">
    <property type="component" value="Unassembled WGS sequence"/>
</dbReference>
<proteinExistence type="predicted"/>
<dbReference type="OrthoDB" id="8451543at2"/>
<name>A0A087M4B7_9HYPH</name>
<evidence type="ECO:0000313" key="1">
    <source>
        <dbReference type="EMBL" id="KFL31720.1"/>
    </source>
</evidence>
<sequence length="272" mass="30799">MSQAITVRPEGHYWVRFGTSPLWDVMYWRDGYFWDTADGGYKADNFEVGPQVFPPGGLRAIPGAEAHPLARFGSPAAVDPGLYRVHWKSGGTSLAAIGMMSDGNRWIAPTNWLRPCEMPSAGEWAEIDRIEKIEAEQEPVAWQRKHPRQGWQFVDAQDIEHYRAHGQEIRPLYLSPSVCEGKVTEEATMDTAPLDRDILVWWPIVAIDEETGDLTDTEVGGRWLVTEWNGGCWLEPDVLNALNSNYFDDDCEYARAPKFWRELPAAFSQEGV</sequence>
<accession>A0A087M4B7</accession>
<dbReference type="AlphaFoldDB" id="A0A087M4B7"/>
<organism evidence="1 2">
    <name type="scientific">Devosia riboflavina</name>
    <dbReference type="NCBI Taxonomy" id="46914"/>
    <lineage>
        <taxon>Bacteria</taxon>
        <taxon>Pseudomonadati</taxon>
        <taxon>Pseudomonadota</taxon>
        <taxon>Alphaproteobacteria</taxon>
        <taxon>Hyphomicrobiales</taxon>
        <taxon>Devosiaceae</taxon>
        <taxon>Devosia</taxon>
    </lineage>
</organism>
<reference evidence="1 2" key="1">
    <citation type="submission" date="2014-08" db="EMBL/GenBank/DDBJ databases">
        <authorList>
            <person name="Hassan Y.I."/>
            <person name="Lepp D."/>
            <person name="Zhou T."/>
        </authorList>
    </citation>
    <scope>NUCLEOTIDE SEQUENCE [LARGE SCALE GENOMIC DNA]</scope>
    <source>
        <strain evidence="1 2">IFO13584</strain>
    </source>
</reference>
<dbReference type="STRING" id="46914.JP75_06505"/>
<evidence type="ECO:0000313" key="2">
    <source>
        <dbReference type="Proteomes" id="UP000028981"/>
    </source>
</evidence>
<dbReference type="EMBL" id="JQGC01000005">
    <property type="protein sequence ID" value="KFL31720.1"/>
    <property type="molecule type" value="Genomic_DNA"/>
</dbReference>
<protein>
    <submittedName>
        <fullName evidence="1">Uncharacterized protein</fullName>
    </submittedName>
</protein>